<evidence type="ECO:0000313" key="1">
    <source>
        <dbReference type="EMBL" id="RGC08999.1"/>
    </source>
</evidence>
<protein>
    <submittedName>
        <fullName evidence="1">Uncharacterized protein</fullName>
    </submittedName>
</protein>
<sequence length="65" mass="7492">MHVKQSRASALALTKEEGTYYIYEELQRSFCGFLIRTMPVRCSDHLIGKVVFSFEVWYLVLGDAS</sequence>
<organism evidence="1 2">
    <name type="scientific">Clostridium innocuum</name>
    <dbReference type="NCBI Taxonomy" id="1522"/>
    <lineage>
        <taxon>Bacteria</taxon>
        <taxon>Bacillati</taxon>
        <taxon>Bacillota</taxon>
        <taxon>Clostridia</taxon>
        <taxon>Eubacteriales</taxon>
        <taxon>Clostridiaceae</taxon>
        <taxon>Clostridium</taxon>
    </lineage>
</organism>
<dbReference type="EMBL" id="QVEV01000063">
    <property type="protein sequence ID" value="RGC08999.1"/>
    <property type="molecule type" value="Genomic_DNA"/>
</dbReference>
<evidence type="ECO:0000313" key="2">
    <source>
        <dbReference type="Proteomes" id="UP000260025"/>
    </source>
</evidence>
<accession>A0A3E2VES7</accession>
<dbReference type="AlphaFoldDB" id="A0A3E2VES7"/>
<reference evidence="1 2" key="1">
    <citation type="submission" date="2018-08" db="EMBL/GenBank/DDBJ databases">
        <title>A genome reference for cultivated species of the human gut microbiota.</title>
        <authorList>
            <person name="Zou Y."/>
            <person name="Xue W."/>
            <person name="Luo G."/>
        </authorList>
    </citation>
    <scope>NUCLEOTIDE SEQUENCE [LARGE SCALE GENOMIC DNA]</scope>
    <source>
        <strain evidence="1 2">OF01-2LB</strain>
    </source>
</reference>
<gene>
    <name evidence="1" type="ORF">DXA38_21420</name>
</gene>
<proteinExistence type="predicted"/>
<name>A0A3E2VES7_CLOIN</name>
<dbReference type="Proteomes" id="UP000260025">
    <property type="component" value="Unassembled WGS sequence"/>
</dbReference>
<comment type="caution">
    <text evidence="1">The sequence shown here is derived from an EMBL/GenBank/DDBJ whole genome shotgun (WGS) entry which is preliminary data.</text>
</comment>